<comment type="caution">
    <text evidence="14">The sequence shown here is derived from an EMBL/GenBank/DDBJ whole genome shotgun (WGS) entry which is preliminary data.</text>
</comment>
<dbReference type="GO" id="GO:0006813">
    <property type="term" value="P:potassium ion transport"/>
    <property type="evidence" value="ECO:0007669"/>
    <property type="project" value="UniProtKB-KW"/>
</dbReference>
<feature type="transmembrane region" description="Helical" evidence="10">
    <location>
        <begin position="250"/>
        <end position="270"/>
    </location>
</feature>
<feature type="transmembrane region" description="Helical" evidence="10">
    <location>
        <begin position="123"/>
        <end position="145"/>
    </location>
</feature>
<dbReference type="AlphaFoldDB" id="A0A9Q0FH61"/>
<dbReference type="InterPro" id="IPR050794">
    <property type="entry name" value="CPA2_transporter"/>
</dbReference>
<evidence type="ECO:0000256" key="4">
    <source>
        <dbReference type="ARBA" id="ARBA00022692"/>
    </source>
</evidence>
<comment type="subcellular location">
    <subcellularLocation>
        <location evidence="1">Membrane</location>
        <topology evidence="1">Multi-pass membrane protein</topology>
    </subcellularLocation>
</comment>
<dbReference type="GO" id="GO:0015297">
    <property type="term" value="F:antiporter activity"/>
    <property type="evidence" value="ECO:0007669"/>
    <property type="project" value="InterPro"/>
</dbReference>
<gene>
    <name evidence="14" type="ORF">Tsubulata_020413</name>
</gene>
<evidence type="ECO:0000256" key="8">
    <source>
        <dbReference type="ARBA" id="ARBA00023136"/>
    </source>
</evidence>
<dbReference type="Pfam" id="PF00999">
    <property type="entry name" value="Na_H_Exchanger"/>
    <property type="match status" value="1"/>
</dbReference>
<reference evidence="14" key="2">
    <citation type="journal article" date="2023" name="Plants (Basel)">
        <title>Annotation of the Turnera subulata (Passifloraceae) Draft Genome Reveals the S-Locus Evolved after the Divergence of Turneroideae from Passifloroideae in a Stepwise Manner.</title>
        <authorList>
            <person name="Henning P.M."/>
            <person name="Roalson E.H."/>
            <person name="Mir W."/>
            <person name="McCubbin A.G."/>
            <person name="Shore J.S."/>
        </authorList>
    </citation>
    <scope>NUCLEOTIDE SEQUENCE</scope>
    <source>
        <strain evidence="14">F60SS</strain>
    </source>
</reference>
<evidence type="ECO:0000259" key="11">
    <source>
        <dbReference type="Pfam" id="PF00999"/>
    </source>
</evidence>
<evidence type="ECO:0000256" key="5">
    <source>
        <dbReference type="ARBA" id="ARBA00022958"/>
    </source>
</evidence>
<organism evidence="14 15">
    <name type="scientific">Turnera subulata</name>
    <dbReference type="NCBI Taxonomy" id="218843"/>
    <lineage>
        <taxon>Eukaryota</taxon>
        <taxon>Viridiplantae</taxon>
        <taxon>Streptophyta</taxon>
        <taxon>Embryophyta</taxon>
        <taxon>Tracheophyta</taxon>
        <taxon>Spermatophyta</taxon>
        <taxon>Magnoliopsida</taxon>
        <taxon>eudicotyledons</taxon>
        <taxon>Gunneridae</taxon>
        <taxon>Pentapetalae</taxon>
        <taxon>rosids</taxon>
        <taxon>fabids</taxon>
        <taxon>Malpighiales</taxon>
        <taxon>Passifloraceae</taxon>
        <taxon>Turnera</taxon>
    </lineage>
</organism>
<feature type="transmembrane region" description="Helical" evidence="10">
    <location>
        <begin position="334"/>
        <end position="354"/>
    </location>
</feature>
<keyword evidence="7" id="KW-0406">Ion transport</keyword>
<dbReference type="Proteomes" id="UP001141552">
    <property type="component" value="Unassembled WGS sequence"/>
</dbReference>
<feature type="transmembrane region" description="Helical" evidence="10">
    <location>
        <begin position="304"/>
        <end position="322"/>
    </location>
</feature>
<keyword evidence="2" id="KW-0813">Transport</keyword>
<dbReference type="Pfam" id="PF23256">
    <property type="entry name" value="CHX17_2nd"/>
    <property type="match status" value="1"/>
</dbReference>
<name>A0A9Q0FH61_9ROSI</name>
<evidence type="ECO:0000256" key="3">
    <source>
        <dbReference type="ARBA" id="ARBA00022538"/>
    </source>
</evidence>
<keyword evidence="3" id="KW-0633">Potassium transport</keyword>
<evidence type="ECO:0000256" key="9">
    <source>
        <dbReference type="ARBA" id="ARBA00038341"/>
    </source>
</evidence>
<feature type="transmembrane region" description="Helical" evidence="10">
    <location>
        <begin position="55"/>
        <end position="72"/>
    </location>
</feature>
<dbReference type="PANTHER" id="PTHR32468">
    <property type="entry name" value="CATION/H + ANTIPORTER"/>
    <property type="match status" value="1"/>
</dbReference>
<dbReference type="InterPro" id="IPR057290">
    <property type="entry name" value="CHX17_C"/>
</dbReference>
<reference evidence="14" key="1">
    <citation type="submission" date="2022-02" db="EMBL/GenBank/DDBJ databases">
        <authorList>
            <person name="Henning P.M."/>
            <person name="McCubbin A.G."/>
            <person name="Shore J.S."/>
        </authorList>
    </citation>
    <scope>NUCLEOTIDE SEQUENCE</scope>
    <source>
        <strain evidence="14">F60SS</strain>
        <tissue evidence="14">Leaves</tissue>
    </source>
</reference>
<feature type="domain" description="Cation/H(+) antiporter central" evidence="12">
    <location>
        <begin position="477"/>
        <end position="612"/>
    </location>
</feature>
<evidence type="ECO:0000313" key="14">
    <source>
        <dbReference type="EMBL" id="KAJ4831394.1"/>
    </source>
</evidence>
<keyword evidence="6 10" id="KW-1133">Transmembrane helix</keyword>
<keyword evidence="5" id="KW-0630">Potassium</keyword>
<keyword evidence="15" id="KW-1185">Reference proteome</keyword>
<evidence type="ECO:0000259" key="12">
    <source>
        <dbReference type="Pfam" id="PF23256"/>
    </source>
</evidence>
<accession>A0A9Q0FH61</accession>
<dbReference type="GO" id="GO:1902600">
    <property type="term" value="P:proton transmembrane transport"/>
    <property type="evidence" value="ECO:0007669"/>
    <property type="project" value="InterPro"/>
</dbReference>
<protein>
    <recommendedName>
        <fullName evidence="16">Cation/H+ exchanger domain-containing protein</fullName>
    </recommendedName>
</protein>
<dbReference type="EMBL" id="JAKUCV010005381">
    <property type="protein sequence ID" value="KAJ4831394.1"/>
    <property type="molecule type" value="Genomic_DNA"/>
</dbReference>
<feature type="transmembrane region" description="Helical" evidence="10">
    <location>
        <begin position="27"/>
        <end position="48"/>
    </location>
</feature>
<evidence type="ECO:0000313" key="15">
    <source>
        <dbReference type="Proteomes" id="UP001141552"/>
    </source>
</evidence>
<sequence length="785" mass="87766">MATDSGGACLYEKSDTTGQLVDSINPLITTTLQASCMLVISQFFNLVLKPLRTPGPIAQILAGIVLSPTLLSRIDKVEGFFIQSSSANWYETYQSIFAVVLMFWIGLELDIPFLRRNWHKASIISLAGIGICTLFGGIMSAYIIILFDIKTARPSLVILFVILITNTASPVVIRIAYEEKIINADVGRLAICSGLMVEMLCVLLYSFFWVFNDPKNIGYGILFFVLTIALIIFNYYFASWCNRRNRNRKYLTNAEVLVILVPLTSLSFLIEKYNCNSTISCFLIGLMFPRKGKTIRTLLHKLTYATHNFILPIYFGYIGFQVNSACLNTYKNVITVLLLLLLGIAGKVIGTLIGCRQTNTPTNEGIVLSLFLNLKGHVGLQVMASITKTKGTQWMGEGIHNLVIISAVINTIIVGPGVGYVLRAKEKYFGHKLTSLELAEPESEFRLLLCVYDPRHISSKLGLFTAFSQCLMSPMSAYLMHLVELPKKHHKKEELMYHQLQDEEQYVDEDDYGGNDVLEINNAVDGLTMESPFLIHQRKVVSSFTKMYDDVCDEMEDLRVSIVFLCFHKHQRLDGKMESGEEGIRTTNQKLLRHAPCSVGIYVVRGQSGFQQPGPRAIQNIAALFFGGPDDREALACGKRMSNHPHINLTLIHFLSGSSDSECGSSHTPRAQSFDQIDDPDDKEFLEEFSESYVASGRARYLQMHVNNGAQTMEALKEIGDKYTLLMVGKGGRGDSPMTTDLSDWEECPELGTVGDVLSSLELNITASVLVIQQHRQSRHHLRDD</sequence>
<dbReference type="GO" id="GO:0006885">
    <property type="term" value="P:regulation of pH"/>
    <property type="evidence" value="ECO:0007669"/>
    <property type="project" value="TreeGrafter"/>
</dbReference>
<feature type="transmembrane region" description="Helical" evidence="10">
    <location>
        <begin position="157"/>
        <end position="177"/>
    </location>
</feature>
<feature type="transmembrane region" description="Helical" evidence="10">
    <location>
        <begin position="92"/>
        <end position="111"/>
    </location>
</feature>
<dbReference type="GO" id="GO:0016020">
    <property type="term" value="C:membrane"/>
    <property type="evidence" value="ECO:0007669"/>
    <property type="project" value="UniProtKB-SubCell"/>
</dbReference>
<dbReference type="InterPro" id="IPR057291">
    <property type="entry name" value="CHX17_2nd"/>
</dbReference>
<evidence type="ECO:0000259" key="13">
    <source>
        <dbReference type="Pfam" id="PF23259"/>
    </source>
</evidence>
<evidence type="ECO:0000256" key="10">
    <source>
        <dbReference type="SAM" id="Phobius"/>
    </source>
</evidence>
<proteinExistence type="inferred from homology"/>
<dbReference type="InterPro" id="IPR038770">
    <property type="entry name" value="Na+/solute_symporter_sf"/>
</dbReference>
<feature type="domain" description="Cation/H(+) antiporter C-terminal" evidence="13">
    <location>
        <begin position="621"/>
        <end position="775"/>
    </location>
</feature>
<evidence type="ECO:0000256" key="2">
    <source>
        <dbReference type="ARBA" id="ARBA00022448"/>
    </source>
</evidence>
<evidence type="ECO:0000256" key="1">
    <source>
        <dbReference type="ARBA" id="ARBA00004141"/>
    </source>
</evidence>
<evidence type="ECO:0008006" key="16">
    <source>
        <dbReference type="Google" id="ProtNLM"/>
    </source>
</evidence>
<dbReference type="Gene3D" id="1.20.1530.20">
    <property type="match status" value="1"/>
</dbReference>
<feature type="domain" description="Cation/H+ exchanger transmembrane" evidence="11">
    <location>
        <begin position="44"/>
        <end position="422"/>
    </location>
</feature>
<feature type="transmembrane region" description="Helical" evidence="10">
    <location>
        <begin position="366"/>
        <end position="386"/>
    </location>
</feature>
<feature type="transmembrane region" description="Helical" evidence="10">
    <location>
        <begin position="189"/>
        <end position="211"/>
    </location>
</feature>
<dbReference type="Pfam" id="PF23259">
    <property type="entry name" value="CHX17_C"/>
    <property type="match status" value="1"/>
</dbReference>
<evidence type="ECO:0000256" key="7">
    <source>
        <dbReference type="ARBA" id="ARBA00023065"/>
    </source>
</evidence>
<feature type="transmembrane region" description="Helical" evidence="10">
    <location>
        <begin position="398"/>
        <end position="422"/>
    </location>
</feature>
<dbReference type="InterPro" id="IPR006153">
    <property type="entry name" value="Cation/H_exchanger_TM"/>
</dbReference>
<dbReference type="PANTHER" id="PTHR32468:SF18">
    <property type="entry name" value="CATION_H(+) ANTIPORTER 1"/>
    <property type="match status" value="1"/>
</dbReference>
<dbReference type="GO" id="GO:0012505">
    <property type="term" value="C:endomembrane system"/>
    <property type="evidence" value="ECO:0007669"/>
    <property type="project" value="TreeGrafter"/>
</dbReference>
<keyword evidence="4 10" id="KW-0812">Transmembrane</keyword>
<keyword evidence="8 10" id="KW-0472">Membrane</keyword>
<dbReference type="OrthoDB" id="671744at2759"/>
<feature type="transmembrane region" description="Helical" evidence="10">
    <location>
        <begin position="217"/>
        <end position="238"/>
    </location>
</feature>
<dbReference type="Gene3D" id="3.40.50.12370">
    <property type="match status" value="1"/>
</dbReference>
<comment type="similarity">
    <text evidence="9">Belongs to the monovalent cation:proton antiporter 2 (CPA2) transporter (TC 2.A.37) family. CHX (TC 2.A.37.4) subfamily.</text>
</comment>
<evidence type="ECO:0000256" key="6">
    <source>
        <dbReference type="ARBA" id="ARBA00022989"/>
    </source>
</evidence>